<evidence type="ECO:0000313" key="2">
    <source>
        <dbReference type="Proteomes" id="UP000293398"/>
    </source>
</evidence>
<accession>A0A4Q7VPD4</accession>
<dbReference type="AlphaFoldDB" id="A0A4Q7VPD4"/>
<reference evidence="1 2" key="1">
    <citation type="submission" date="2019-02" db="EMBL/GenBank/DDBJ databases">
        <title>Genomic Encyclopedia of Type Strains, Phase IV (KMG-IV): sequencing the most valuable type-strain genomes for metagenomic binning, comparative biology and taxonomic classification.</title>
        <authorList>
            <person name="Goeker M."/>
        </authorList>
    </citation>
    <scope>NUCLEOTIDE SEQUENCE [LARGE SCALE GENOMIC DNA]</scope>
    <source>
        <strain evidence="1 2">DSM 23814</strain>
    </source>
</reference>
<protein>
    <submittedName>
        <fullName evidence="1">Uncharacterized protein</fullName>
    </submittedName>
</protein>
<name>A0A4Q7VPD4_9BURK</name>
<comment type="caution">
    <text evidence="1">The sequence shown here is derived from an EMBL/GenBank/DDBJ whole genome shotgun (WGS) entry which is preliminary data.</text>
</comment>
<gene>
    <name evidence="1" type="ORF">EV681_0057</name>
</gene>
<organism evidence="1 2">
    <name type="scientific">Advenella incenata</name>
    <dbReference type="NCBI Taxonomy" id="267800"/>
    <lineage>
        <taxon>Bacteria</taxon>
        <taxon>Pseudomonadati</taxon>
        <taxon>Pseudomonadota</taxon>
        <taxon>Betaproteobacteria</taxon>
        <taxon>Burkholderiales</taxon>
        <taxon>Alcaligenaceae</taxon>
    </lineage>
</organism>
<dbReference type="EMBL" id="SHKO01000001">
    <property type="protein sequence ID" value="RZT98281.1"/>
    <property type="molecule type" value="Genomic_DNA"/>
</dbReference>
<sequence>MIESYYWLASNHHRTTMFPDEAWLIHQTPHFVDIGLRAHTTGPGTGASGAHAKAVVGYPRLLAIALRLLSVAHDISNLFRMQLSPLTEWR</sequence>
<dbReference type="Proteomes" id="UP000293398">
    <property type="component" value="Unassembled WGS sequence"/>
</dbReference>
<evidence type="ECO:0000313" key="1">
    <source>
        <dbReference type="EMBL" id="RZT98281.1"/>
    </source>
</evidence>
<keyword evidence="2" id="KW-1185">Reference proteome</keyword>
<proteinExistence type="predicted"/>